<dbReference type="PRINTS" id="PR00463">
    <property type="entry name" value="EP450I"/>
</dbReference>
<dbReference type="PANTHER" id="PTHR24292:SF54">
    <property type="entry name" value="CYP9F3-RELATED"/>
    <property type="match status" value="1"/>
</dbReference>
<evidence type="ECO:0000256" key="13">
    <source>
        <dbReference type="PIRSR" id="PIRSR602401-1"/>
    </source>
</evidence>
<gene>
    <name evidence="16" type="primary">LOC107267793</name>
</gene>
<evidence type="ECO:0000256" key="2">
    <source>
        <dbReference type="ARBA" id="ARBA00004174"/>
    </source>
</evidence>
<dbReference type="SUPFAM" id="SSF48264">
    <property type="entry name" value="Cytochrome P450"/>
    <property type="match status" value="1"/>
</dbReference>
<dbReference type="GeneID" id="107267793"/>
<evidence type="ECO:0000256" key="7">
    <source>
        <dbReference type="ARBA" id="ARBA00022824"/>
    </source>
</evidence>
<evidence type="ECO:0000256" key="14">
    <source>
        <dbReference type="RuleBase" id="RU000461"/>
    </source>
</evidence>
<dbReference type="GO" id="GO:0016705">
    <property type="term" value="F:oxidoreductase activity, acting on paired donors, with incorporation or reduction of molecular oxygen"/>
    <property type="evidence" value="ECO:0007669"/>
    <property type="project" value="InterPro"/>
</dbReference>
<evidence type="ECO:0000256" key="12">
    <source>
        <dbReference type="ARBA" id="ARBA00023136"/>
    </source>
</evidence>
<evidence type="ECO:0000313" key="15">
    <source>
        <dbReference type="Proteomes" id="UP000694920"/>
    </source>
</evidence>
<evidence type="ECO:0000256" key="3">
    <source>
        <dbReference type="ARBA" id="ARBA00004406"/>
    </source>
</evidence>
<comment type="similarity">
    <text evidence="4 14">Belongs to the cytochrome P450 family.</text>
</comment>
<evidence type="ECO:0000256" key="9">
    <source>
        <dbReference type="ARBA" id="ARBA00023002"/>
    </source>
</evidence>
<reference evidence="16" key="1">
    <citation type="submission" date="2025-08" db="UniProtKB">
        <authorList>
            <consortium name="RefSeq"/>
        </authorList>
    </citation>
    <scope>IDENTIFICATION</scope>
</reference>
<evidence type="ECO:0000256" key="5">
    <source>
        <dbReference type="ARBA" id="ARBA00022617"/>
    </source>
</evidence>
<dbReference type="Pfam" id="PF00067">
    <property type="entry name" value="p450"/>
    <property type="match status" value="2"/>
</dbReference>
<evidence type="ECO:0000256" key="11">
    <source>
        <dbReference type="ARBA" id="ARBA00023033"/>
    </source>
</evidence>
<dbReference type="Proteomes" id="UP000694920">
    <property type="component" value="Unplaced"/>
</dbReference>
<sequence>MTPLLIVIGIYVAYYFLYRPVSTYWEKMRVPHKSLSLIANASETFFKKPSPAEYSQELYDKFKGERFAGIWYFFAPMLLARDPELIRAILTRDFAYWSSRGIVINEKEDPLGENLVNLSGVKWKVMRSKLNGAFSGRKMKHMFNMLEDCSREFESALRGIVKTKDMVEIKEISARFMTDVIGHCVFGIQIDTLNDKNIEFRTVGKEVFEVTLRIRLLRVIQMAFPNLFKLIRAKVHSKRVTGFIVNLVKDTFKYREEKNIQRNDFIDLLREMRKKEKQNGIKDGVETLRKYPTIPMITREVTKSYTIPGTDIVLPVGLKCLLPIYAIHRDPKYYPDPERFDPERFNDEVKRERPAHTFLPFGGGPRFCLGARFAEMQVKVGLIKVIENFHLSLCEKSTNPLEQDNTARFLGSKTGIWVRVHPTNRQTD</sequence>
<dbReference type="InterPro" id="IPR017972">
    <property type="entry name" value="Cyt_P450_CS"/>
</dbReference>
<evidence type="ECO:0000256" key="8">
    <source>
        <dbReference type="ARBA" id="ARBA00022848"/>
    </source>
</evidence>
<keyword evidence="6 13" id="KW-0479">Metal-binding</keyword>
<protein>
    <submittedName>
        <fullName evidence="16">Cytochrome P450 6k1 isoform X2</fullName>
    </submittedName>
</protein>
<keyword evidence="5 13" id="KW-0349">Heme</keyword>
<dbReference type="PROSITE" id="PS00086">
    <property type="entry name" value="CYTOCHROME_P450"/>
    <property type="match status" value="1"/>
</dbReference>
<dbReference type="GO" id="GO:0005789">
    <property type="term" value="C:endoplasmic reticulum membrane"/>
    <property type="evidence" value="ECO:0007669"/>
    <property type="project" value="UniProtKB-SubCell"/>
</dbReference>
<dbReference type="GO" id="GO:0005506">
    <property type="term" value="F:iron ion binding"/>
    <property type="evidence" value="ECO:0007669"/>
    <property type="project" value="InterPro"/>
</dbReference>
<keyword evidence="12" id="KW-0472">Membrane</keyword>
<evidence type="ECO:0000256" key="10">
    <source>
        <dbReference type="ARBA" id="ARBA00023004"/>
    </source>
</evidence>
<keyword evidence="7" id="KW-0256">Endoplasmic reticulum</keyword>
<dbReference type="PANTHER" id="PTHR24292">
    <property type="entry name" value="CYTOCHROME P450"/>
    <property type="match status" value="1"/>
</dbReference>
<comment type="subcellular location">
    <subcellularLocation>
        <location evidence="3">Endoplasmic reticulum membrane</location>
        <topology evidence="3">Peripheral membrane protein</topology>
    </subcellularLocation>
    <subcellularLocation>
        <location evidence="2">Microsome membrane</location>
        <topology evidence="2">Peripheral membrane protein</topology>
    </subcellularLocation>
</comment>
<keyword evidence="15" id="KW-1185">Reference proteome</keyword>
<organism evidence="15 16">
    <name type="scientific">Cephus cinctus</name>
    <name type="common">Wheat stem sawfly</name>
    <dbReference type="NCBI Taxonomy" id="211228"/>
    <lineage>
        <taxon>Eukaryota</taxon>
        <taxon>Metazoa</taxon>
        <taxon>Ecdysozoa</taxon>
        <taxon>Arthropoda</taxon>
        <taxon>Hexapoda</taxon>
        <taxon>Insecta</taxon>
        <taxon>Pterygota</taxon>
        <taxon>Neoptera</taxon>
        <taxon>Endopterygota</taxon>
        <taxon>Hymenoptera</taxon>
        <taxon>Cephoidea</taxon>
        <taxon>Cephidae</taxon>
        <taxon>Cephus</taxon>
    </lineage>
</organism>
<dbReference type="CDD" id="cd11056">
    <property type="entry name" value="CYP6-like"/>
    <property type="match status" value="1"/>
</dbReference>
<dbReference type="Gene3D" id="1.10.630.10">
    <property type="entry name" value="Cytochrome P450"/>
    <property type="match status" value="2"/>
</dbReference>
<keyword evidence="9 14" id="KW-0560">Oxidoreductase</keyword>
<proteinExistence type="inferred from homology"/>
<accession>A0AAJ7RIG8</accession>
<dbReference type="AlphaFoldDB" id="A0AAJ7RIG8"/>
<dbReference type="InterPro" id="IPR001128">
    <property type="entry name" value="Cyt_P450"/>
</dbReference>
<evidence type="ECO:0000256" key="6">
    <source>
        <dbReference type="ARBA" id="ARBA00022723"/>
    </source>
</evidence>
<feature type="binding site" description="axial binding residue" evidence="13">
    <location>
        <position position="368"/>
    </location>
    <ligand>
        <name>heme</name>
        <dbReference type="ChEBI" id="CHEBI:30413"/>
    </ligand>
    <ligandPart>
        <name>Fe</name>
        <dbReference type="ChEBI" id="CHEBI:18248"/>
    </ligandPart>
</feature>
<dbReference type="GO" id="GO:0004497">
    <property type="term" value="F:monooxygenase activity"/>
    <property type="evidence" value="ECO:0007669"/>
    <property type="project" value="UniProtKB-KW"/>
</dbReference>
<evidence type="ECO:0000313" key="16">
    <source>
        <dbReference type="RefSeq" id="XP_024941102.1"/>
    </source>
</evidence>
<dbReference type="GO" id="GO:0020037">
    <property type="term" value="F:heme binding"/>
    <property type="evidence" value="ECO:0007669"/>
    <property type="project" value="InterPro"/>
</dbReference>
<dbReference type="InterPro" id="IPR036396">
    <property type="entry name" value="Cyt_P450_sf"/>
</dbReference>
<comment type="cofactor">
    <cofactor evidence="1 13">
        <name>heme</name>
        <dbReference type="ChEBI" id="CHEBI:30413"/>
    </cofactor>
</comment>
<dbReference type="RefSeq" id="XP_024941102.1">
    <property type="nucleotide sequence ID" value="XM_025085334.1"/>
</dbReference>
<evidence type="ECO:0000256" key="1">
    <source>
        <dbReference type="ARBA" id="ARBA00001971"/>
    </source>
</evidence>
<name>A0AAJ7RIG8_CEPCN</name>
<keyword evidence="11 14" id="KW-0503">Monooxygenase</keyword>
<evidence type="ECO:0000256" key="4">
    <source>
        <dbReference type="ARBA" id="ARBA00010617"/>
    </source>
</evidence>
<dbReference type="InterPro" id="IPR002401">
    <property type="entry name" value="Cyt_P450_E_grp-I"/>
</dbReference>
<keyword evidence="10 13" id="KW-0408">Iron</keyword>
<keyword evidence="8" id="KW-0492">Microsome</keyword>
<dbReference type="InterPro" id="IPR050476">
    <property type="entry name" value="Insect_CytP450_Detox"/>
</dbReference>